<dbReference type="KEGG" id="loi:92358363"/>
<proteinExistence type="predicted"/>
<evidence type="ECO:0000313" key="3">
    <source>
        <dbReference type="EMBL" id="KAG5469004.1"/>
    </source>
</evidence>
<sequence>MLPRRAGPALRRSRYASVAAAAPTQLQVLLTAVSVRLFGANGTLRQRQHELTVHTHCFLSASQVLCAQAATAPNSAVGLSVTLPPLCAWGASTDTGCAAEYFYSQHGSRGRTGNGSANRYGDVWAPIESYLAPLSATATDHIGRGTSGTTPAGPSAPLCLVLRLFPDLTIAQLPTLRRRRTESSRAPRHVRSGVVAPHEYPLEVIMGAGELWGGDADPRRVFCGAIDCLHELGQRFLPKLPLVLQLPTRLLVSQQFLHDLATLLARDKWRSVSFELPSTHQLYSCSAERSSAGVPALCEVDTGAVDAAWCQLPLLCTPWPTLCRHPALGRTLRQLRRHDVVPFHVLYSWAVAEQQLFKGLELSIVVDTTAPMPGEEALYAYLQSPASVGRPAEELHGASPLAPRQLRDSTDAAFSFSQRDGEAHRTHRCLCVGENPTTARGAGVSLSNGVIDAVQRRGWSATLCESGKVDFDDATKAWRLQKCASATSSAGAATAAHTLPAPSENQGDLSLVLDAPPDHLRALIEKSIVDGEATVRCAVSQRQCLLQKVGQFLRCTMEPPAAASGCAAVPTSAATSEDDQSASLEKQAEDLEKLLRGANDATDAAAASSDVEMMLAEMQRYMCAHGQPSPCTAEDNAAGRASYGPSSVNGQNTDGSSDAHGAGSAATSNAWSALPGYWSCIHTLVQEVTHATLLWTAPTFNTAAVRAWTNAYHASQRQSVSHGEACASARSAPLPLVVPVYMPAQSAMHVEVERLLREGRWFDQPPLPRSTEEGEALYTWLPAFLNVALADALSRLPDDYRARERHRLLRDHRRLRKEGAQAARRRASVIEFTAPPPTCSAASENEEELCTVRIRINQEALPLYLLTPTQVEKREARALKEAAAACGTGGDEEAQLYAGVHGADKAFTQAVEEGYRAAFTMSDGILGQQALSLSFVHVPTPGLSADQLCRSWHSLSLHDKGGKRSATLV</sequence>
<name>A0A836G9D6_9TRYP</name>
<evidence type="ECO:0000256" key="2">
    <source>
        <dbReference type="SAM" id="MobiDB-lite"/>
    </source>
</evidence>
<accession>A0A836G9D6</accession>
<comment type="caution">
    <text evidence="3">The sequence shown here is derived from an EMBL/GenBank/DDBJ whole genome shotgun (WGS) entry which is preliminary data.</text>
</comment>
<evidence type="ECO:0000313" key="4">
    <source>
        <dbReference type="Proteomes" id="UP000674143"/>
    </source>
</evidence>
<dbReference type="RefSeq" id="XP_067059981.1">
    <property type="nucleotide sequence ID" value="XM_067204429.1"/>
</dbReference>
<dbReference type="AlphaFoldDB" id="A0A836G9D6"/>
<organism evidence="3 4">
    <name type="scientific">Leishmania orientalis</name>
    <dbReference type="NCBI Taxonomy" id="2249476"/>
    <lineage>
        <taxon>Eukaryota</taxon>
        <taxon>Discoba</taxon>
        <taxon>Euglenozoa</taxon>
        <taxon>Kinetoplastea</taxon>
        <taxon>Metakinetoplastina</taxon>
        <taxon>Trypanosomatida</taxon>
        <taxon>Trypanosomatidae</taxon>
        <taxon>Leishmaniinae</taxon>
        <taxon>Leishmania</taxon>
    </lineage>
</organism>
<dbReference type="GeneID" id="92358363"/>
<keyword evidence="1" id="KW-0175">Coiled coil</keyword>
<dbReference type="EMBL" id="JAFHLR010000033">
    <property type="protein sequence ID" value="KAG5469004.1"/>
    <property type="molecule type" value="Genomic_DNA"/>
</dbReference>
<keyword evidence="4" id="KW-1185">Reference proteome</keyword>
<reference evidence="4" key="2">
    <citation type="journal article" date="2021" name="Sci. Data">
        <title>Chromosome-scale genome sequencing, assembly and annotation of six genomes from subfamily Leishmaniinae.</title>
        <authorList>
            <person name="Almutairi H."/>
            <person name="Urbaniak M.D."/>
            <person name="Bates M.D."/>
            <person name="Jariyapan N."/>
            <person name="Kwakye-Nuako G."/>
            <person name="Thomaz Soccol V."/>
            <person name="Al-Salem W.S."/>
            <person name="Dillon R.J."/>
            <person name="Bates P.A."/>
            <person name="Gatherer D."/>
        </authorList>
    </citation>
    <scope>NUCLEOTIDE SEQUENCE [LARGE SCALE GENOMIC DNA]</scope>
</reference>
<evidence type="ECO:0000256" key="1">
    <source>
        <dbReference type="SAM" id="Coils"/>
    </source>
</evidence>
<protein>
    <submittedName>
        <fullName evidence="3">Uncharacterized protein</fullName>
    </submittedName>
</protein>
<gene>
    <name evidence="3" type="ORF">LSCM4_02398</name>
</gene>
<feature type="region of interest" description="Disordered" evidence="2">
    <location>
        <begin position="634"/>
        <end position="665"/>
    </location>
</feature>
<reference evidence="4" key="1">
    <citation type="journal article" date="2021" name="Microbiol. Resour. Announc.">
        <title>LGAAP: Leishmaniinae Genome Assembly and Annotation Pipeline.</title>
        <authorList>
            <person name="Almutairi H."/>
            <person name="Urbaniak M.D."/>
            <person name="Bates M.D."/>
            <person name="Jariyapan N."/>
            <person name="Kwakye-Nuako G."/>
            <person name="Thomaz-Soccol V."/>
            <person name="Al-Salem W.S."/>
            <person name="Dillon R.J."/>
            <person name="Bates P.A."/>
            <person name="Gatherer D."/>
        </authorList>
    </citation>
    <scope>NUCLEOTIDE SEQUENCE [LARGE SCALE GENOMIC DNA]</scope>
</reference>
<feature type="compositionally biased region" description="Low complexity" evidence="2">
    <location>
        <begin position="653"/>
        <end position="665"/>
    </location>
</feature>
<feature type="coiled-coil region" evidence="1">
    <location>
        <begin position="574"/>
        <end position="601"/>
    </location>
</feature>
<dbReference type="Proteomes" id="UP000674143">
    <property type="component" value="Unassembled WGS sequence"/>
</dbReference>